<dbReference type="Gene3D" id="2.60.40.10">
    <property type="entry name" value="Immunoglobulins"/>
    <property type="match status" value="1"/>
</dbReference>
<dbReference type="InterPro" id="IPR007110">
    <property type="entry name" value="Ig-like_dom"/>
</dbReference>
<keyword evidence="6" id="KW-1185">Reference proteome</keyword>
<dbReference type="SUPFAM" id="SSF48726">
    <property type="entry name" value="Immunoglobulin"/>
    <property type="match status" value="1"/>
</dbReference>
<dbReference type="Proteomes" id="UP001369086">
    <property type="component" value="Unassembled WGS sequence"/>
</dbReference>
<sequence length="270" mass="29256">MRAAPLFTVILLTAGVTSEKAQEQPPRLSLADAGRITEGDAFTLRCEVRGEGWKFLWLKASEGGEMFDSGTGGNYTIRSAALVNSGQYWCFAGRNDGMYYVSNGLSVQVTVSSTTPLTTASSTAKTTAEKTDLAQASRSTRTPTPSNSERKTAVPAANTDQVKPHGSSLCTMSNTRLPVTARRAENTMLGSADQTDPDKQAESVFLQPWFLITAVLCSVLLVVSVILVLVYQPDQRYTVGHTTTFRRRGVQLIRYMEQEEPPAGDTAMGE</sequence>
<dbReference type="PROSITE" id="PS50835">
    <property type="entry name" value="IG_LIKE"/>
    <property type="match status" value="1"/>
</dbReference>
<evidence type="ECO:0000256" key="1">
    <source>
        <dbReference type="SAM" id="MobiDB-lite"/>
    </source>
</evidence>
<feature type="region of interest" description="Disordered" evidence="1">
    <location>
        <begin position="114"/>
        <end position="172"/>
    </location>
</feature>
<evidence type="ECO:0000313" key="6">
    <source>
        <dbReference type="Proteomes" id="UP001369086"/>
    </source>
</evidence>
<evidence type="ECO:0000313" key="5">
    <source>
        <dbReference type="EMBL" id="KAK6468541.1"/>
    </source>
</evidence>
<evidence type="ECO:0000259" key="4">
    <source>
        <dbReference type="PROSITE" id="PS50835"/>
    </source>
</evidence>
<evidence type="ECO:0000256" key="3">
    <source>
        <dbReference type="SAM" id="SignalP"/>
    </source>
</evidence>
<dbReference type="SMART" id="SM00409">
    <property type="entry name" value="IG"/>
    <property type="match status" value="1"/>
</dbReference>
<reference evidence="5 6" key="1">
    <citation type="submission" date="2021-05" db="EMBL/GenBank/DDBJ databases">
        <authorList>
            <person name="Zahm M."/>
            <person name="Klopp C."/>
            <person name="Cabau C."/>
            <person name="Kuhl H."/>
            <person name="Suciu R."/>
            <person name="Ciorpac M."/>
            <person name="Holostenco D."/>
            <person name="Gessner J."/>
            <person name="Wuertz S."/>
            <person name="Hohne C."/>
            <person name="Stock M."/>
            <person name="Gislard M."/>
            <person name="Lluch J."/>
            <person name="Milhes M."/>
            <person name="Lampietro C."/>
            <person name="Lopez Roques C."/>
            <person name="Donnadieu C."/>
            <person name="Du K."/>
            <person name="Schartl M."/>
            <person name="Guiguen Y."/>
        </authorList>
    </citation>
    <scope>NUCLEOTIDE SEQUENCE [LARGE SCALE GENOMIC DNA]</scope>
    <source>
        <strain evidence="5">Hh-F2</strain>
        <tissue evidence="5">Blood</tissue>
    </source>
</reference>
<comment type="caution">
    <text evidence="5">The sequence shown here is derived from an EMBL/GenBank/DDBJ whole genome shotgun (WGS) entry which is preliminary data.</text>
</comment>
<feature type="compositionally biased region" description="Low complexity" evidence="1">
    <location>
        <begin position="137"/>
        <end position="146"/>
    </location>
</feature>
<dbReference type="InterPro" id="IPR036179">
    <property type="entry name" value="Ig-like_dom_sf"/>
</dbReference>
<keyword evidence="3" id="KW-0732">Signal</keyword>
<keyword evidence="2" id="KW-1133">Transmembrane helix</keyword>
<feature type="compositionally biased region" description="Low complexity" evidence="1">
    <location>
        <begin position="114"/>
        <end position="126"/>
    </location>
</feature>
<keyword evidence="2" id="KW-0812">Transmembrane</keyword>
<evidence type="ECO:0000256" key="2">
    <source>
        <dbReference type="SAM" id="Phobius"/>
    </source>
</evidence>
<name>A0ABR0Y7U8_HUSHU</name>
<organism evidence="5 6">
    <name type="scientific">Huso huso</name>
    <name type="common">Beluga</name>
    <name type="synonym">Acipenser huso</name>
    <dbReference type="NCBI Taxonomy" id="61971"/>
    <lineage>
        <taxon>Eukaryota</taxon>
        <taxon>Metazoa</taxon>
        <taxon>Chordata</taxon>
        <taxon>Craniata</taxon>
        <taxon>Vertebrata</taxon>
        <taxon>Euteleostomi</taxon>
        <taxon>Actinopterygii</taxon>
        <taxon>Chondrostei</taxon>
        <taxon>Acipenseriformes</taxon>
        <taxon>Acipenseridae</taxon>
        <taxon>Huso</taxon>
    </lineage>
</organism>
<dbReference type="InterPro" id="IPR003599">
    <property type="entry name" value="Ig_sub"/>
</dbReference>
<dbReference type="InterPro" id="IPR013783">
    <property type="entry name" value="Ig-like_fold"/>
</dbReference>
<accession>A0ABR0Y7U8</accession>
<keyword evidence="2" id="KW-0472">Membrane</keyword>
<feature type="domain" description="Ig-like" evidence="4">
    <location>
        <begin position="26"/>
        <end position="112"/>
    </location>
</feature>
<proteinExistence type="predicted"/>
<feature type="chain" id="PRO_5046145976" description="Ig-like domain-containing protein" evidence="3">
    <location>
        <begin position="19"/>
        <end position="270"/>
    </location>
</feature>
<feature type="signal peptide" evidence="3">
    <location>
        <begin position="1"/>
        <end position="18"/>
    </location>
</feature>
<dbReference type="EMBL" id="JAHFZB010000043">
    <property type="protein sequence ID" value="KAK6468541.1"/>
    <property type="molecule type" value="Genomic_DNA"/>
</dbReference>
<protein>
    <recommendedName>
        <fullName evidence="4">Ig-like domain-containing protein</fullName>
    </recommendedName>
</protein>
<gene>
    <name evidence="5" type="ORF">HHUSO_G33261</name>
</gene>
<feature type="transmembrane region" description="Helical" evidence="2">
    <location>
        <begin position="209"/>
        <end position="231"/>
    </location>
</feature>